<dbReference type="EMBL" id="SAXX01000023">
    <property type="protein sequence ID" value="TXJ30489.1"/>
    <property type="molecule type" value="Genomic_DNA"/>
</dbReference>
<accession>A0A5C8DXY2</accession>
<dbReference type="Proteomes" id="UP000324707">
    <property type="component" value="Unassembled WGS sequence"/>
</dbReference>
<evidence type="ECO:0000313" key="1">
    <source>
        <dbReference type="EMBL" id="TXJ30489.1"/>
    </source>
</evidence>
<name>A0A5C8DXY2_9SPIR</name>
<evidence type="ECO:0008006" key="3">
    <source>
        <dbReference type="Google" id="ProtNLM"/>
    </source>
</evidence>
<protein>
    <recommendedName>
        <fullName evidence="3">DUF4304 domain-containing protein</fullName>
    </recommendedName>
</protein>
<gene>
    <name evidence="1" type="ORF">EPJ69_10510</name>
</gene>
<proteinExistence type="predicted"/>
<evidence type="ECO:0000313" key="2">
    <source>
        <dbReference type="Proteomes" id="UP000324707"/>
    </source>
</evidence>
<sequence length="215" mass="25876">MENKNIHSKIIKQVCKEILIPLGVFQKGTSRLYLDDNDYFFTVAEFQPSNWDRGTYLNIGLTFLWDYNQSDVLYFAFSRQIASRYGKFVEYKNETLFRNEIINLANIAKEEILFYRKLRDVEFAKDWMISYIEKFNEKKYAKFGLDIANICLLNNNMELAKFYYKNYHKERNTEEQMNYKSLSKEYLNSNIKTTRKMWHSKSSMKKMPVSTVYDI</sequence>
<dbReference type="AlphaFoldDB" id="A0A5C8DXY2"/>
<organism evidence="1 2">
    <name type="scientific">Brachyspira aalborgi</name>
    <dbReference type="NCBI Taxonomy" id="29522"/>
    <lineage>
        <taxon>Bacteria</taxon>
        <taxon>Pseudomonadati</taxon>
        <taxon>Spirochaetota</taxon>
        <taxon>Spirochaetia</taxon>
        <taxon>Brachyspirales</taxon>
        <taxon>Brachyspiraceae</taxon>
        <taxon>Brachyspira</taxon>
    </lineage>
</organism>
<comment type="caution">
    <text evidence="1">The sequence shown here is derived from an EMBL/GenBank/DDBJ whole genome shotgun (WGS) entry which is preliminary data.</text>
</comment>
<reference evidence="1 2" key="1">
    <citation type="journal article" date="1992" name="Lakartidningen">
        <title>[Penicillin V and not amoxicillin is the first choice preparation in acute otitis].</title>
        <authorList>
            <person name="Kamme C."/>
            <person name="Lundgren K."/>
            <person name="Prellner K."/>
        </authorList>
    </citation>
    <scope>NUCLEOTIDE SEQUENCE [LARGE SCALE GENOMIC DNA]</scope>
    <source>
        <strain evidence="1 2">PC5538III-lc</strain>
    </source>
</reference>
<dbReference type="RefSeq" id="WP_147737346.1">
    <property type="nucleotide sequence ID" value="NZ_SAXX01000023.1"/>
</dbReference>